<evidence type="ECO:0000313" key="3">
    <source>
        <dbReference type="Proteomes" id="UP000537204"/>
    </source>
</evidence>
<accession>A0A7W8ZPY2</accession>
<gene>
    <name evidence="2" type="ORF">HDE68_003760</name>
</gene>
<protein>
    <submittedName>
        <fullName evidence="2">Uncharacterized protein</fullName>
    </submittedName>
</protein>
<evidence type="ECO:0000313" key="2">
    <source>
        <dbReference type="EMBL" id="MBB5637835.1"/>
    </source>
</evidence>
<evidence type="ECO:0000256" key="1">
    <source>
        <dbReference type="SAM" id="SignalP"/>
    </source>
</evidence>
<feature type="chain" id="PRO_5030764956" evidence="1">
    <location>
        <begin position="22"/>
        <end position="284"/>
    </location>
</feature>
<sequence>MYIRTILLTSFFLINVLATLAQEPDTSHITYRKPLFDFNPLKPTFKLDKEQLINKKRFLRFSLLTGYREGVVPIKGLTNFASTTDVISGIRILYMYNLSIQDMLTYGMYQSNRVVLEVKDPSHYHYDPTQGLERQWLRKNAYCFELALPIEKFNSNTIILDELSRIFGVECGLKKRLVNALVLVRTSEKDKIKSKGIGVDTYDKTGHFNNISIADDRFGDYLYKSGMPPVVDETDYKGPVDMDLNISDWTNLAEVRKALNRYDLDLKEEKREVLMFVITELNNK</sequence>
<dbReference type="Proteomes" id="UP000537204">
    <property type="component" value="Unassembled WGS sequence"/>
</dbReference>
<name>A0A7W8ZPY2_9SPHI</name>
<organism evidence="2 3">
    <name type="scientific">Pedobacter cryoconitis</name>
    <dbReference type="NCBI Taxonomy" id="188932"/>
    <lineage>
        <taxon>Bacteria</taxon>
        <taxon>Pseudomonadati</taxon>
        <taxon>Bacteroidota</taxon>
        <taxon>Sphingobacteriia</taxon>
        <taxon>Sphingobacteriales</taxon>
        <taxon>Sphingobacteriaceae</taxon>
        <taxon>Pedobacter</taxon>
    </lineage>
</organism>
<reference evidence="2 3" key="1">
    <citation type="submission" date="2020-08" db="EMBL/GenBank/DDBJ databases">
        <title>Genomic Encyclopedia of Type Strains, Phase IV (KMG-V): Genome sequencing to study the core and pangenomes of soil and plant-associated prokaryotes.</title>
        <authorList>
            <person name="Whitman W."/>
        </authorList>
    </citation>
    <scope>NUCLEOTIDE SEQUENCE [LARGE SCALE GENOMIC DNA]</scope>
    <source>
        <strain evidence="2 3">S3M1</strain>
    </source>
</reference>
<comment type="caution">
    <text evidence="2">The sequence shown here is derived from an EMBL/GenBank/DDBJ whole genome shotgun (WGS) entry which is preliminary data.</text>
</comment>
<dbReference type="AlphaFoldDB" id="A0A7W8ZPY2"/>
<proteinExistence type="predicted"/>
<feature type="signal peptide" evidence="1">
    <location>
        <begin position="1"/>
        <end position="21"/>
    </location>
</feature>
<dbReference type="EMBL" id="JACHCE010000006">
    <property type="protein sequence ID" value="MBB5637835.1"/>
    <property type="molecule type" value="Genomic_DNA"/>
</dbReference>
<dbReference type="RefSeq" id="WP_183883696.1">
    <property type="nucleotide sequence ID" value="NZ_JACHCD010000001.1"/>
</dbReference>
<keyword evidence="1" id="KW-0732">Signal</keyword>